<dbReference type="EMBL" id="BQNB010017390">
    <property type="protein sequence ID" value="GJT62616.1"/>
    <property type="molecule type" value="Genomic_DNA"/>
</dbReference>
<dbReference type="Proteomes" id="UP001151760">
    <property type="component" value="Unassembled WGS sequence"/>
</dbReference>
<keyword evidence="3" id="KW-1185">Reference proteome</keyword>
<evidence type="ECO:0000313" key="3">
    <source>
        <dbReference type="Proteomes" id="UP001151760"/>
    </source>
</evidence>
<evidence type="ECO:0000313" key="2">
    <source>
        <dbReference type="EMBL" id="GJT62616.1"/>
    </source>
</evidence>
<sequence length="395" mass="43622">MVVHLLLTCDVDGFKLFYLLFEQGLFQDNYNCSSNKVGLHISCSISNLKVVSDDSETDTEMLERHVSPTPHDAMLTRWRSRVASRSSSPTTSTPEIRNAPILPTPSVVDISIGRLYRTHPGRPCRALTARNSVRPLSSHRLALRYTSHHLDHFTFGSSLGHSSSDHSSSGRSILGHSLSGHTPPDTTIADSSTPSIFVYPPLARTRRCSEAYRHWRFAPLSTMYPPTTFESSVGDSSSESSAGPSRKRCRSPATTMISSIHAVRVLVPSCVDLLPPRKRFRDSISPEDSVEEDIDANELADIKADDTVVKVALDRDVVAGFDVGIDMEVDVGVDVEDEVEDEVESSDRGTMEVGVDMVVRIHIPDGMLMPDAVEHLEQVEEGLQDIYEHVMEIPL</sequence>
<comment type="caution">
    <text evidence="2">The sequence shown here is derived from an EMBL/GenBank/DDBJ whole genome shotgun (WGS) entry which is preliminary data.</text>
</comment>
<reference evidence="2" key="2">
    <citation type="submission" date="2022-01" db="EMBL/GenBank/DDBJ databases">
        <authorList>
            <person name="Yamashiro T."/>
            <person name="Shiraishi A."/>
            <person name="Satake H."/>
            <person name="Nakayama K."/>
        </authorList>
    </citation>
    <scope>NUCLEOTIDE SEQUENCE</scope>
</reference>
<gene>
    <name evidence="2" type="ORF">Tco_1006149</name>
</gene>
<reference evidence="2" key="1">
    <citation type="journal article" date="2022" name="Int. J. Mol. Sci.">
        <title>Draft Genome of Tanacetum Coccineum: Genomic Comparison of Closely Related Tanacetum-Family Plants.</title>
        <authorList>
            <person name="Yamashiro T."/>
            <person name="Shiraishi A."/>
            <person name="Nakayama K."/>
            <person name="Satake H."/>
        </authorList>
    </citation>
    <scope>NUCLEOTIDE SEQUENCE</scope>
</reference>
<feature type="region of interest" description="Disordered" evidence="1">
    <location>
        <begin position="159"/>
        <end position="191"/>
    </location>
</feature>
<feature type="region of interest" description="Disordered" evidence="1">
    <location>
        <begin position="80"/>
        <end position="100"/>
    </location>
</feature>
<organism evidence="2 3">
    <name type="scientific">Tanacetum coccineum</name>
    <dbReference type="NCBI Taxonomy" id="301880"/>
    <lineage>
        <taxon>Eukaryota</taxon>
        <taxon>Viridiplantae</taxon>
        <taxon>Streptophyta</taxon>
        <taxon>Embryophyta</taxon>
        <taxon>Tracheophyta</taxon>
        <taxon>Spermatophyta</taxon>
        <taxon>Magnoliopsida</taxon>
        <taxon>eudicotyledons</taxon>
        <taxon>Gunneridae</taxon>
        <taxon>Pentapetalae</taxon>
        <taxon>asterids</taxon>
        <taxon>campanulids</taxon>
        <taxon>Asterales</taxon>
        <taxon>Asteraceae</taxon>
        <taxon>Asteroideae</taxon>
        <taxon>Anthemideae</taxon>
        <taxon>Anthemidinae</taxon>
        <taxon>Tanacetum</taxon>
    </lineage>
</organism>
<feature type="compositionally biased region" description="Low complexity" evidence="1">
    <location>
        <begin position="159"/>
        <end position="175"/>
    </location>
</feature>
<feature type="compositionally biased region" description="Low complexity" evidence="1">
    <location>
        <begin position="231"/>
        <end position="244"/>
    </location>
</feature>
<feature type="region of interest" description="Disordered" evidence="1">
    <location>
        <begin position="229"/>
        <end position="250"/>
    </location>
</feature>
<evidence type="ECO:0000256" key="1">
    <source>
        <dbReference type="SAM" id="MobiDB-lite"/>
    </source>
</evidence>
<feature type="compositionally biased region" description="Low complexity" evidence="1">
    <location>
        <begin position="81"/>
        <end position="93"/>
    </location>
</feature>
<proteinExistence type="predicted"/>
<accession>A0ABQ5FGS1</accession>
<name>A0ABQ5FGS1_9ASTR</name>
<protein>
    <submittedName>
        <fullName evidence="2">Uncharacterized protein</fullName>
    </submittedName>
</protein>